<protein>
    <submittedName>
        <fullName evidence="1">Uncharacterized protein</fullName>
    </submittedName>
</protein>
<keyword evidence="2" id="KW-1185">Reference proteome</keyword>
<evidence type="ECO:0000313" key="1">
    <source>
        <dbReference type="EMBL" id="ACL55660.1"/>
    </source>
</evidence>
<reference evidence="1 2" key="1">
    <citation type="submission" date="2009-01" db="EMBL/GenBank/DDBJ databases">
        <title>Complete sequence of chromosome of Methylobacterium nodulans ORS 2060.</title>
        <authorList>
            <consortium name="US DOE Joint Genome Institute"/>
            <person name="Lucas S."/>
            <person name="Copeland A."/>
            <person name="Lapidus A."/>
            <person name="Glavina del Rio T."/>
            <person name="Dalin E."/>
            <person name="Tice H."/>
            <person name="Bruce D."/>
            <person name="Goodwin L."/>
            <person name="Pitluck S."/>
            <person name="Sims D."/>
            <person name="Brettin T."/>
            <person name="Detter J.C."/>
            <person name="Han C."/>
            <person name="Larimer F."/>
            <person name="Land M."/>
            <person name="Hauser L."/>
            <person name="Kyrpides N."/>
            <person name="Ivanova N."/>
            <person name="Marx C.J."/>
            <person name="Richardson P."/>
        </authorList>
    </citation>
    <scope>NUCLEOTIDE SEQUENCE [LARGE SCALE GENOMIC DNA]</scope>
    <source>
        <strain evidence="2">LMG 21967 / CNCM I-2342 / ORS 2060</strain>
    </source>
</reference>
<evidence type="ECO:0000313" key="2">
    <source>
        <dbReference type="Proteomes" id="UP000008207"/>
    </source>
</evidence>
<proteinExistence type="predicted"/>
<dbReference type="Proteomes" id="UP000008207">
    <property type="component" value="Chromosome"/>
</dbReference>
<gene>
    <name evidence="1" type="ordered locus">Mnod_0625</name>
</gene>
<dbReference type="KEGG" id="mno:Mnod_0625"/>
<dbReference type="HOGENOM" id="CLU_2479784_0_0_5"/>
<name>B8IDT8_METNO</name>
<accession>B8IDT8</accession>
<sequence>MNRLRSRLRRLELASRPEQQIVTTIGRTQEEHDRQIAALIAAGEAHETDLFVCVMKFSEDELREDECPRISSSSERRLIPLGALGRA</sequence>
<dbReference type="EMBL" id="CP001349">
    <property type="protein sequence ID" value="ACL55660.1"/>
    <property type="molecule type" value="Genomic_DNA"/>
</dbReference>
<dbReference type="AlphaFoldDB" id="B8IDT8"/>
<organism evidence="1 2">
    <name type="scientific">Methylobacterium nodulans (strain LMG 21967 / CNCM I-2342 / ORS 2060)</name>
    <dbReference type="NCBI Taxonomy" id="460265"/>
    <lineage>
        <taxon>Bacteria</taxon>
        <taxon>Pseudomonadati</taxon>
        <taxon>Pseudomonadota</taxon>
        <taxon>Alphaproteobacteria</taxon>
        <taxon>Hyphomicrobiales</taxon>
        <taxon>Methylobacteriaceae</taxon>
        <taxon>Methylobacterium</taxon>
    </lineage>
</organism>